<evidence type="ECO:0000313" key="4">
    <source>
        <dbReference type="Proteomes" id="UP001143545"/>
    </source>
</evidence>
<dbReference type="EMBL" id="BRVP01000020">
    <property type="protein sequence ID" value="GLB53579.1"/>
    <property type="molecule type" value="Genomic_DNA"/>
</dbReference>
<evidence type="ECO:0000313" key="3">
    <source>
        <dbReference type="EMBL" id="GLB53579.1"/>
    </source>
</evidence>
<gene>
    <name evidence="3" type="ORF">NBRC110019_26200</name>
</gene>
<dbReference type="Gene3D" id="3.40.50.720">
    <property type="entry name" value="NAD(P)-binding Rossmann-like Domain"/>
    <property type="match status" value="1"/>
</dbReference>
<accession>A0A9W6B8R8</accession>
<dbReference type="RefSeq" id="WP_309297649.1">
    <property type="nucleotide sequence ID" value="NZ_BRVP01000020.1"/>
</dbReference>
<proteinExistence type="inferred from homology"/>
<dbReference type="InterPro" id="IPR002347">
    <property type="entry name" value="SDR_fam"/>
</dbReference>
<keyword evidence="4" id="KW-1185">Reference proteome</keyword>
<protein>
    <recommendedName>
        <fullName evidence="5">Short chain dehydrogenase</fullName>
    </recommendedName>
</protein>
<comment type="caution">
    <text evidence="3">The sequence shown here is derived from an EMBL/GenBank/DDBJ whole genome shotgun (WGS) entry which is preliminary data.</text>
</comment>
<keyword evidence="2" id="KW-0560">Oxidoreductase</keyword>
<comment type="similarity">
    <text evidence="1">Belongs to the short-chain dehydrogenases/reductases (SDR) family.</text>
</comment>
<evidence type="ECO:0000256" key="2">
    <source>
        <dbReference type="ARBA" id="ARBA00023002"/>
    </source>
</evidence>
<dbReference type="SUPFAM" id="SSF51735">
    <property type="entry name" value="NAD(P)-binding Rossmann-fold domains"/>
    <property type="match status" value="1"/>
</dbReference>
<dbReference type="InterPro" id="IPR051911">
    <property type="entry name" value="SDR_oxidoreductase"/>
</dbReference>
<dbReference type="PANTHER" id="PTHR43976:SF16">
    <property type="entry name" value="SHORT-CHAIN DEHYDROGENASE_REDUCTASE FAMILY PROTEIN"/>
    <property type="match status" value="1"/>
</dbReference>
<dbReference type="Pfam" id="PF00106">
    <property type="entry name" value="adh_short"/>
    <property type="match status" value="1"/>
</dbReference>
<dbReference type="PRINTS" id="PR00081">
    <property type="entry name" value="GDHRDH"/>
</dbReference>
<dbReference type="GO" id="GO:0016491">
    <property type="term" value="F:oxidoreductase activity"/>
    <property type="evidence" value="ECO:0007669"/>
    <property type="project" value="UniProtKB-KW"/>
</dbReference>
<reference evidence="3" key="1">
    <citation type="submission" date="2022-07" db="EMBL/GenBank/DDBJ databases">
        <title>Taxonomy of Novel Oxalotrophic and Methylotrophic Bacteria.</title>
        <authorList>
            <person name="Sahin N."/>
            <person name="Tani A."/>
        </authorList>
    </citation>
    <scope>NUCLEOTIDE SEQUENCE</scope>
    <source>
        <strain evidence="3">AM327</strain>
    </source>
</reference>
<dbReference type="InterPro" id="IPR036291">
    <property type="entry name" value="NAD(P)-bd_dom_sf"/>
</dbReference>
<sequence>MKTIFITGASSGLGKETAKLFQKNGWQVIATMRNPEKEQELSVLENVSIHQLDITETENMDSLVKELTANYKIDLVLNNAGYGLIGPLEGLSQTQIVKLDQY</sequence>
<dbReference type="Proteomes" id="UP001143545">
    <property type="component" value="Unassembled WGS sequence"/>
</dbReference>
<dbReference type="PANTHER" id="PTHR43976">
    <property type="entry name" value="SHORT CHAIN DEHYDROGENASE"/>
    <property type="match status" value="1"/>
</dbReference>
<evidence type="ECO:0008006" key="5">
    <source>
        <dbReference type="Google" id="ProtNLM"/>
    </source>
</evidence>
<organism evidence="3 4">
    <name type="scientific">Neptunitalea chrysea</name>
    <dbReference type="NCBI Taxonomy" id="1647581"/>
    <lineage>
        <taxon>Bacteria</taxon>
        <taxon>Pseudomonadati</taxon>
        <taxon>Bacteroidota</taxon>
        <taxon>Flavobacteriia</taxon>
        <taxon>Flavobacteriales</taxon>
        <taxon>Flavobacteriaceae</taxon>
        <taxon>Neptunitalea</taxon>
    </lineage>
</organism>
<name>A0A9W6B8R8_9FLAO</name>
<dbReference type="AlphaFoldDB" id="A0A9W6B8R8"/>
<evidence type="ECO:0000256" key="1">
    <source>
        <dbReference type="ARBA" id="ARBA00006484"/>
    </source>
</evidence>